<dbReference type="STRING" id="158607.A0A2P5I6D1"/>
<dbReference type="GO" id="GO:0005737">
    <property type="term" value="C:cytoplasm"/>
    <property type="evidence" value="ECO:0007669"/>
    <property type="project" value="TreeGrafter"/>
</dbReference>
<keyword evidence="10" id="KW-1185">Reference proteome</keyword>
<dbReference type="FunFam" id="3.40.532.10:FF:000008">
    <property type="entry name" value="Ubiquitin carboxyl-terminal hydrolase"/>
    <property type="match status" value="1"/>
</dbReference>
<dbReference type="Proteomes" id="UP000094444">
    <property type="component" value="Unassembled WGS sequence"/>
</dbReference>
<dbReference type="AlphaFoldDB" id="A0A2P5I6D1"/>
<protein>
    <recommendedName>
        <fullName evidence="7">Ubiquitin carboxyl-terminal hydrolase</fullName>
        <ecNumber evidence="7">3.4.19.12</ecNumber>
    </recommendedName>
</protein>
<dbReference type="InterPro" id="IPR001578">
    <property type="entry name" value="Peptidase_C12_UCH"/>
</dbReference>
<evidence type="ECO:0000256" key="6">
    <source>
        <dbReference type="PROSITE-ProRule" id="PRU01393"/>
    </source>
</evidence>
<dbReference type="SUPFAM" id="SSF54001">
    <property type="entry name" value="Cysteine proteinases"/>
    <property type="match status" value="1"/>
</dbReference>
<dbReference type="EC" id="3.4.19.12" evidence="7"/>
<evidence type="ECO:0000256" key="1">
    <source>
        <dbReference type="ARBA" id="ARBA00000707"/>
    </source>
</evidence>
<dbReference type="PANTHER" id="PTHR10589">
    <property type="entry name" value="UBIQUITIN CARBOXYL-TERMINAL HYDROLASE"/>
    <property type="match status" value="1"/>
</dbReference>
<dbReference type="PRINTS" id="PR00707">
    <property type="entry name" value="UBCTHYDRLASE"/>
</dbReference>
<name>A0A2P5I6D1_DIAHE</name>
<dbReference type="GO" id="GO:0016579">
    <property type="term" value="P:protein deubiquitination"/>
    <property type="evidence" value="ECO:0007669"/>
    <property type="project" value="TreeGrafter"/>
</dbReference>
<proteinExistence type="inferred from homology"/>
<dbReference type="GO" id="GO:0004843">
    <property type="term" value="F:cysteine-type deubiquitinase activity"/>
    <property type="evidence" value="ECO:0007669"/>
    <property type="project" value="UniProtKB-EC"/>
</dbReference>
<reference evidence="9" key="1">
    <citation type="submission" date="2017-09" db="EMBL/GenBank/DDBJ databases">
        <title>Polyketide synthases of a Diaporthe helianthi virulent isolate.</title>
        <authorList>
            <person name="Baroncelli R."/>
        </authorList>
    </citation>
    <scope>NUCLEOTIDE SEQUENCE [LARGE SCALE GENOMIC DNA]</scope>
    <source>
        <strain evidence="9">7/96</strain>
    </source>
</reference>
<dbReference type="FunCoup" id="A0A2P5I6D1">
    <property type="interactions" value="578"/>
</dbReference>
<keyword evidence="5 7" id="KW-0788">Thiol protease</keyword>
<dbReference type="OrthoDB" id="427186at2759"/>
<dbReference type="EMBL" id="MAVT02000215">
    <property type="protein sequence ID" value="POS78078.1"/>
    <property type="molecule type" value="Genomic_DNA"/>
</dbReference>
<keyword evidence="3 7" id="KW-0833">Ubl conjugation pathway</keyword>
<evidence type="ECO:0000313" key="9">
    <source>
        <dbReference type="EMBL" id="POS78078.1"/>
    </source>
</evidence>
<dbReference type="PANTHER" id="PTHR10589:SF41">
    <property type="entry name" value="UBIQUITIN CARBOXYL-TERMINAL HYDROLASE"/>
    <property type="match status" value="1"/>
</dbReference>
<dbReference type="InParanoid" id="A0A2P5I6D1"/>
<dbReference type="Pfam" id="PF01088">
    <property type="entry name" value="Peptidase_C12"/>
    <property type="match status" value="1"/>
</dbReference>
<dbReference type="CDD" id="cd09616">
    <property type="entry name" value="Peptidase_C12_UCH_L1_L3"/>
    <property type="match status" value="1"/>
</dbReference>
<evidence type="ECO:0000256" key="2">
    <source>
        <dbReference type="ARBA" id="ARBA00022670"/>
    </source>
</evidence>
<evidence type="ECO:0000259" key="8">
    <source>
        <dbReference type="PROSITE" id="PS52048"/>
    </source>
</evidence>
<dbReference type="Gene3D" id="3.40.532.10">
    <property type="entry name" value="Peptidase C12, ubiquitin carboxyl-terminal hydrolase"/>
    <property type="match status" value="1"/>
</dbReference>
<accession>A0A2P5I6D1</accession>
<evidence type="ECO:0000256" key="4">
    <source>
        <dbReference type="ARBA" id="ARBA00022801"/>
    </source>
</evidence>
<evidence type="ECO:0000256" key="3">
    <source>
        <dbReference type="ARBA" id="ARBA00022786"/>
    </source>
</evidence>
<evidence type="ECO:0000313" key="10">
    <source>
        <dbReference type="Proteomes" id="UP000094444"/>
    </source>
</evidence>
<sequence>MAERKCWTILENNPEVMNALKKKLGLSDELEFYDVYSLDEPELLSHIPRPAHALLVIIPLTKPWDDERKAEDANQDDYTGLGDKEPVIWFKQTIGNACGSIGLLHSVINGPAKKHILPGSDLEKIRRDAIPLRMKDRAQMLYDSDAFEAAHKSVVEIGDTAAPPLQDRCHAGQHFVTFVKEDGRLWELEGSRKGPIDRGVLADDDDVLSPRALELGIKRVIKLVQAAGVDNLRFSVTALAPRSA</sequence>
<dbReference type="PROSITE" id="PS52048">
    <property type="entry name" value="UCH_DOMAIN"/>
    <property type="match status" value="1"/>
</dbReference>
<evidence type="ECO:0000256" key="5">
    <source>
        <dbReference type="ARBA" id="ARBA00022807"/>
    </source>
</evidence>
<dbReference type="GO" id="GO:0006511">
    <property type="term" value="P:ubiquitin-dependent protein catabolic process"/>
    <property type="evidence" value="ECO:0007669"/>
    <property type="project" value="UniProtKB-UniRule"/>
</dbReference>
<dbReference type="InterPro" id="IPR036959">
    <property type="entry name" value="Peptidase_C12_UCH_sf"/>
</dbReference>
<comment type="catalytic activity">
    <reaction evidence="1 7">
        <text>Thiol-dependent hydrolysis of ester, thioester, amide, peptide and isopeptide bonds formed by the C-terminal Gly of ubiquitin (a 76-residue protein attached to proteins as an intracellular targeting signal).</text>
        <dbReference type="EC" id="3.4.19.12"/>
    </reaction>
</comment>
<feature type="domain" description="UCH catalytic" evidence="8">
    <location>
        <begin position="6"/>
        <end position="241"/>
    </location>
</feature>
<organism evidence="9 10">
    <name type="scientific">Diaporthe helianthi</name>
    <dbReference type="NCBI Taxonomy" id="158607"/>
    <lineage>
        <taxon>Eukaryota</taxon>
        <taxon>Fungi</taxon>
        <taxon>Dikarya</taxon>
        <taxon>Ascomycota</taxon>
        <taxon>Pezizomycotina</taxon>
        <taxon>Sordariomycetes</taxon>
        <taxon>Sordariomycetidae</taxon>
        <taxon>Diaporthales</taxon>
        <taxon>Diaporthaceae</taxon>
        <taxon>Diaporthe</taxon>
    </lineage>
</organism>
<keyword evidence="4 7" id="KW-0378">Hydrolase</keyword>
<keyword evidence="2 7" id="KW-0645">Protease</keyword>
<comment type="similarity">
    <text evidence="6 7">Belongs to the peptidase C12 family.</text>
</comment>
<evidence type="ECO:0000256" key="7">
    <source>
        <dbReference type="RuleBase" id="RU361215"/>
    </source>
</evidence>
<comment type="caution">
    <text evidence="9">The sequence shown here is derived from an EMBL/GenBank/DDBJ whole genome shotgun (WGS) entry which is preliminary data.</text>
</comment>
<comment type="caution">
    <text evidence="6">Lacks conserved residue(s) required for the propagation of feature annotation.</text>
</comment>
<gene>
    <name evidence="9" type="ORF">DHEL01_v203531</name>
</gene>
<dbReference type="InterPro" id="IPR038765">
    <property type="entry name" value="Papain-like_cys_pep_sf"/>
</dbReference>